<evidence type="ECO:0000256" key="1">
    <source>
        <dbReference type="ARBA" id="ARBA00010247"/>
    </source>
</evidence>
<sequence>MLHRTKSSVMAKSKNTSHHHQNRKDHRNGIKRPRKQRFLSMKGVDQKFLRNLRFAKKGNKKTVAAVSN</sequence>
<dbReference type="GO" id="GO:0003735">
    <property type="term" value="F:structural constituent of ribosome"/>
    <property type="evidence" value="ECO:0007669"/>
    <property type="project" value="UniProtKB-UniRule"/>
</dbReference>
<dbReference type="Proteomes" id="UP000298663">
    <property type="component" value="Unassembled WGS sequence"/>
</dbReference>
<feature type="compositionally biased region" description="Basic residues" evidence="5">
    <location>
        <begin position="15"/>
        <end position="36"/>
    </location>
</feature>
<dbReference type="GO" id="GO:0002181">
    <property type="term" value="P:cytoplasmic translation"/>
    <property type="evidence" value="ECO:0007669"/>
    <property type="project" value="TreeGrafter"/>
</dbReference>
<dbReference type="Gene3D" id="6.10.140.1730">
    <property type="match status" value="1"/>
</dbReference>
<accession>A0A4U5NJ30</accession>
<dbReference type="Pfam" id="PF01779">
    <property type="entry name" value="Ribosomal_L29e"/>
    <property type="match status" value="1"/>
</dbReference>
<evidence type="ECO:0000313" key="7">
    <source>
        <dbReference type="Proteomes" id="UP000298663"/>
    </source>
</evidence>
<evidence type="ECO:0000256" key="4">
    <source>
        <dbReference type="RuleBase" id="RU364026"/>
    </source>
</evidence>
<dbReference type="PANTHER" id="PTHR12884:SF0">
    <property type="entry name" value="60S RIBOSOMAL PROTEIN L29"/>
    <property type="match status" value="1"/>
</dbReference>
<evidence type="ECO:0000256" key="3">
    <source>
        <dbReference type="ARBA" id="ARBA00023274"/>
    </source>
</evidence>
<protein>
    <recommendedName>
        <fullName evidence="4">60S ribosomal protein L29</fullName>
    </recommendedName>
</protein>
<comment type="similarity">
    <text evidence="1 4">Belongs to the eukaryotic ribosomal protein eL29 family.</text>
</comment>
<reference evidence="6 7" key="2">
    <citation type="journal article" date="2019" name="G3 (Bethesda)">
        <title>Hybrid Assembly of the Genome of the Entomopathogenic Nematode Steinernema carpocapsae Identifies the X-Chromosome.</title>
        <authorList>
            <person name="Serra L."/>
            <person name="Macchietto M."/>
            <person name="Macias-Munoz A."/>
            <person name="McGill C.J."/>
            <person name="Rodriguez I.M."/>
            <person name="Rodriguez B."/>
            <person name="Murad R."/>
            <person name="Mortazavi A."/>
        </authorList>
    </citation>
    <scope>NUCLEOTIDE SEQUENCE [LARGE SCALE GENOMIC DNA]</scope>
    <source>
        <strain evidence="6 7">ALL</strain>
    </source>
</reference>
<organism evidence="6 7">
    <name type="scientific">Steinernema carpocapsae</name>
    <name type="common">Entomopathogenic nematode</name>
    <dbReference type="NCBI Taxonomy" id="34508"/>
    <lineage>
        <taxon>Eukaryota</taxon>
        <taxon>Metazoa</taxon>
        <taxon>Ecdysozoa</taxon>
        <taxon>Nematoda</taxon>
        <taxon>Chromadorea</taxon>
        <taxon>Rhabditida</taxon>
        <taxon>Tylenchina</taxon>
        <taxon>Panagrolaimomorpha</taxon>
        <taxon>Strongyloidoidea</taxon>
        <taxon>Steinernematidae</taxon>
        <taxon>Steinernema</taxon>
    </lineage>
</organism>
<dbReference type="PANTHER" id="PTHR12884">
    <property type="entry name" value="60S RIBOSOMAL PROTEIN L29"/>
    <property type="match status" value="1"/>
</dbReference>
<reference evidence="6 7" key="1">
    <citation type="journal article" date="2015" name="Genome Biol.">
        <title>Comparative genomics of Steinernema reveals deeply conserved gene regulatory networks.</title>
        <authorList>
            <person name="Dillman A.R."/>
            <person name="Macchietto M."/>
            <person name="Porter C.F."/>
            <person name="Rogers A."/>
            <person name="Williams B."/>
            <person name="Antoshechkin I."/>
            <person name="Lee M.M."/>
            <person name="Goodwin Z."/>
            <person name="Lu X."/>
            <person name="Lewis E.E."/>
            <person name="Goodrich-Blair H."/>
            <person name="Stock S.P."/>
            <person name="Adams B.J."/>
            <person name="Sternberg P.W."/>
            <person name="Mortazavi A."/>
        </authorList>
    </citation>
    <scope>NUCLEOTIDE SEQUENCE [LARGE SCALE GENOMIC DNA]</scope>
    <source>
        <strain evidence="6 7">ALL</strain>
    </source>
</reference>
<evidence type="ECO:0000256" key="5">
    <source>
        <dbReference type="SAM" id="MobiDB-lite"/>
    </source>
</evidence>
<feature type="region of interest" description="Disordered" evidence="5">
    <location>
        <begin position="1"/>
        <end position="36"/>
    </location>
</feature>
<dbReference type="STRING" id="34508.A0A4U5NJ30"/>
<name>A0A4U5NJ30_STECR</name>
<keyword evidence="2 4" id="KW-0689">Ribosomal protein</keyword>
<gene>
    <name evidence="6" type="ORF">L596_016558</name>
</gene>
<dbReference type="EMBL" id="AZBU02000004">
    <property type="protein sequence ID" value="TKR82886.1"/>
    <property type="molecule type" value="Genomic_DNA"/>
</dbReference>
<dbReference type="AlphaFoldDB" id="A0A4U5NJ30"/>
<dbReference type="InterPro" id="IPR002673">
    <property type="entry name" value="Ribosomal_eL29"/>
</dbReference>
<keyword evidence="7" id="KW-1185">Reference proteome</keyword>
<dbReference type="GO" id="GO:0022625">
    <property type="term" value="C:cytosolic large ribosomal subunit"/>
    <property type="evidence" value="ECO:0007669"/>
    <property type="project" value="TreeGrafter"/>
</dbReference>
<proteinExistence type="inferred from homology"/>
<evidence type="ECO:0000313" key="6">
    <source>
        <dbReference type="EMBL" id="TKR82886.1"/>
    </source>
</evidence>
<dbReference type="OrthoDB" id="996720at2759"/>
<keyword evidence="3 4" id="KW-0687">Ribonucleoprotein</keyword>
<comment type="caution">
    <text evidence="6">The sequence shown here is derived from an EMBL/GenBank/DDBJ whole genome shotgun (WGS) entry which is preliminary data.</text>
</comment>
<evidence type="ECO:0000256" key="2">
    <source>
        <dbReference type="ARBA" id="ARBA00022980"/>
    </source>
</evidence>